<dbReference type="EnsemblFungi" id="EJT70172">
    <property type="protein sequence ID" value="EJT70172"/>
    <property type="gene ID" value="GGTG_12345"/>
</dbReference>
<keyword evidence="1" id="KW-1133">Transmembrane helix</keyword>
<organism evidence="2">
    <name type="scientific">Gaeumannomyces tritici (strain R3-111a-1)</name>
    <name type="common">Wheat and barley take-all root rot fungus</name>
    <name type="synonym">Gaeumannomyces graminis var. tritici</name>
    <dbReference type="NCBI Taxonomy" id="644352"/>
    <lineage>
        <taxon>Eukaryota</taxon>
        <taxon>Fungi</taxon>
        <taxon>Dikarya</taxon>
        <taxon>Ascomycota</taxon>
        <taxon>Pezizomycotina</taxon>
        <taxon>Sordariomycetes</taxon>
        <taxon>Sordariomycetidae</taxon>
        <taxon>Magnaporthales</taxon>
        <taxon>Magnaporthaceae</taxon>
        <taxon>Gaeumannomyces</taxon>
    </lineage>
</organism>
<reference evidence="4" key="1">
    <citation type="submission" date="2010-07" db="EMBL/GenBank/DDBJ databases">
        <title>The genome sequence of Gaeumannomyces graminis var. tritici strain R3-111a-1.</title>
        <authorList>
            <consortium name="The Broad Institute Genome Sequencing Platform"/>
            <person name="Ma L.-J."/>
            <person name="Dead R."/>
            <person name="Young S."/>
            <person name="Zeng Q."/>
            <person name="Koehrsen M."/>
            <person name="Alvarado L."/>
            <person name="Berlin A."/>
            <person name="Chapman S.B."/>
            <person name="Chen Z."/>
            <person name="Freedman E."/>
            <person name="Gellesch M."/>
            <person name="Goldberg J."/>
            <person name="Griggs A."/>
            <person name="Gujja S."/>
            <person name="Heilman E.R."/>
            <person name="Heiman D."/>
            <person name="Hepburn T."/>
            <person name="Howarth C."/>
            <person name="Jen D."/>
            <person name="Larson L."/>
            <person name="Mehta T."/>
            <person name="Neiman D."/>
            <person name="Pearson M."/>
            <person name="Roberts A."/>
            <person name="Saif S."/>
            <person name="Shea T."/>
            <person name="Shenoy N."/>
            <person name="Sisk P."/>
            <person name="Stolte C."/>
            <person name="Sykes S."/>
            <person name="Walk T."/>
            <person name="White J."/>
            <person name="Yandava C."/>
            <person name="Haas B."/>
            <person name="Nusbaum C."/>
            <person name="Birren B."/>
        </authorList>
    </citation>
    <scope>NUCLEOTIDE SEQUENCE [LARGE SCALE GENOMIC DNA]</scope>
    <source>
        <strain evidence="4">R3-111a-1</strain>
    </source>
</reference>
<evidence type="ECO:0000313" key="4">
    <source>
        <dbReference type="Proteomes" id="UP000006039"/>
    </source>
</evidence>
<name>J3PFS0_GAET3</name>
<evidence type="ECO:0000313" key="2">
    <source>
        <dbReference type="EMBL" id="EJT70172.1"/>
    </source>
</evidence>
<accession>J3PFS0</accession>
<sequence>MPNNNTATYYTWGKFLLGWSFSAHKGSLSWLSQCRGTVFVGSIGNETMLRNRNVILEGDRGVLLDTSGHPRDYLAWELGVLELVFAVGYGLAWRMANGLSFMIHHISGGRCSSPGG</sequence>
<protein>
    <submittedName>
        <fullName evidence="2 3">Uncharacterized protein</fullName>
    </submittedName>
</protein>
<dbReference type="VEuPathDB" id="FungiDB:GGTG_12345"/>
<feature type="transmembrane region" description="Helical" evidence="1">
    <location>
        <begin position="73"/>
        <end position="92"/>
    </location>
</feature>
<keyword evidence="1" id="KW-0812">Transmembrane</keyword>
<evidence type="ECO:0000313" key="3">
    <source>
        <dbReference type="EnsemblFungi" id="EJT70172"/>
    </source>
</evidence>
<dbReference type="GeneID" id="20352803"/>
<dbReference type="HOGENOM" id="CLU_2097036_0_0_1"/>
<reference evidence="3" key="5">
    <citation type="submission" date="2018-04" db="UniProtKB">
        <authorList>
            <consortium name="EnsemblFungi"/>
        </authorList>
    </citation>
    <scope>IDENTIFICATION</scope>
    <source>
        <strain evidence="3">R3-111a-1</strain>
    </source>
</reference>
<reference evidence="2" key="3">
    <citation type="submission" date="2010-09" db="EMBL/GenBank/DDBJ databases">
        <title>Annotation of Gaeumannomyces graminis var. tritici R3-111a-1.</title>
        <authorList>
            <consortium name="The Broad Institute Genome Sequencing Platform"/>
            <person name="Ma L.-J."/>
            <person name="Dead R."/>
            <person name="Young S.K."/>
            <person name="Zeng Q."/>
            <person name="Gargeya S."/>
            <person name="Fitzgerald M."/>
            <person name="Haas B."/>
            <person name="Abouelleil A."/>
            <person name="Alvarado L."/>
            <person name="Arachchi H.M."/>
            <person name="Berlin A."/>
            <person name="Brown A."/>
            <person name="Chapman S.B."/>
            <person name="Chen Z."/>
            <person name="Dunbar C."/>
            <person name="Freedman E."/>
            <person name="Gearin G."/>
            <person name="Gellesch M."/>
            <person name="Goldberg J."/>
            <person name="Griggs A."/>
            <person name="Gujja S."/>
            <person name="Heiman D."/>
            <person name="Howarth C."/>
            <person name="Larson L."/>
            <person name="Lui A."/>
            <person name="MacDonald P.J.P."/>
            <person name="Mehta T."/>
            <person name="Montmayeur A."/>
            <person name="Murphy C."/>
            <person name="Neiman D."/>
            <person name="Pearson M."/>
            <person name="Priest M."/>
            <person name="Roberts A."/>
            <person name="Saif S."/>
            <person name="Shea T."/>
            <person name="Shenoy N."/>
            <person name="Sisk P."/>
            <person name="Stolte C."/>
            <person name="Sykes S."/>
            <person name="Yandava C."/>
            <person name="Wortman J."/>
            <person name="Nusbaum C."/>
            <person name="Birren B."/>
        </authorList>
    </citation>
    <scope>NUCLEOTIDE SEQUENCE</scope>
    <source>
        <strain evidence="2">R3-111a-1</strain>
    </source>
</reference>
<reference evidence="2" key="2">
    <citation type="submission" date="2010-07" db="EMBL/GenBank/DDBJ databases">
        <authorList>
            <consortium name="The Broad Institute Genome Sequencing Platform"/>
            <consortium name="Broad Institute Genome Sequencing Center for Infectious Disease"/>
            <person name="Ma L.-J."/>
            <person name="Dead R."/>
            <person name="Young S."/>
            <person name="Zeng Q."/>
            <person name="Koehrsen M."/>
            <person name="Alvarado L."/>
            <person name="Berlin A."/>
            <person name="Chapman S.B."/>
            <person name="Chen Z."/>
            <person name="Freedman E."/>
            <person name="Gellesch M."/>
            <person name="Goldberg J."/>
            <person name="Griggs A."/>
            <person name="Gujja S."/>
            <person name="Heilman E.R."/>
            <person name="Heiman D."/>
            <person name="Hepburn T."/>
            <person name="Howarth C."/>
            <person name="Jen D."/>
            <person name="Larson L."/>
            <person name="Mehta T."/>
            <person name="Neiman D."/>
            <person name="Pearson M."/>
            <person name="Roberts A."/>
            <person name="Saif S."/>
            <person name="Shea T."/>
            <person name="Shenoy N."/>
            <person name="Sisk P."/>
            <person name="Stolte C."/>
            <person name="Sykes S."/>
            <person name="Walk T."/>
            <person name="White J."/>
            <person name="Yandava C."/>
            <person name="Haas B."/>
            <person name="Nusbaum C."/>
            <person name="Birren B."/>
        </authorList>
    </citation>
    <scope>NUCLEOTIDE SEQUENCE</scope>
    <source>
        <strain evidence="2">R3-111a-1</strain>
    </source>
</reference>
<proteinExistence type="predicted"/>
<keyword evidence="4" id="KW-1185">Reference proteome</keyword>
<dbReference type="AlphaFoldDB" id="J3PFS0"/>
<keyword evidence="1" id="KW-0472">Membrane</keyword>
<dbReference type="RefSeq" id="XP_009228506.1">
    <property type="nucleotide sequence ID" value="XM_009230242.1"/>
</dbReference>
<dbReference type="Proteomes" id="UP000006039">
    <property type="component" value="Unassembled WGS sequence"/>
</dbReference>
<gene>
    <name evidence="3" type="primary">20352803</name>
    <name evidence="2" type="ORF">GGTG_12345</name>
</gene>
<dbReference type="EMBL" id="GL385402">
    <property type="protein sequence ID" value="EJT70172.1"/>
    <property type="molecule type" value="Genomic_DNA"/>
</dbReference>
<reference evidence="3" key="4">
    <citation type="journal article" date="2015" name="G3 (Bethesda)">
        <title>Genome sequences of three phytopathogenic species of the Magnaporthaceae family of fungi.</title>
        <authorList>
            <person name="Okagaki L.H."/>
            <person name="Nunes C.C."/>
            <person name="Sailsbery J."/>
            <person name="Clay B."/>
            <person name="Brown D."/>
            <person name="John T."/>
            <person name="Oh Y."/>
            <person name="Young N."/>
            <person name="Fitzgerald M."/>
            <person name="Haas B.J."/>
            <person name="Zeng Q."/>
            <person name="Young S."/>
            <person name="Adiconis X."/>
            <person name="Fan L."/>
            <person name="Levin J.Z."/>
            <person name="Mitchell T.K."/>
            <person name="Okubara P.A."/>
            <person name="Farman M.L."/>
            <person name="Kohn L.M."/>
            <person name="Birren B."/>
            <person name="Ma L.-J."/>
            <person name="Dean R.A."/>
        </authorList>
    </citation>
    <scope>NUCLEOTIDE SEQUENCE</scope>
    <source>
        <strain evidence="3">R3-111a-1</strain>
    </source>
</reference>
<evidence type="ECO:0000256" key="1">
    <source>
        <dbReference type="SAM" id="Phobius"/>
    </source>
</evidence>